<gene>
    <name evidence="5" type="ORF">RM705_03425</name>
</gene>
<sequence length="381" mass="40411">MTSTTPESAMTSPPPSAEPVAPVGFEPFVPGTVHHPLAAPSGPVPVPADEVRVRYPTRLNAMALQPAAIAADNNLIYDAGEVVLSVARFHHVHVRRLAPGTGLVLDPEVRRPELVEHAARIMCAALGTECDLAIGVESDRLPVHAGFGSSSSLIAAVATAVNHLHGCPVDRAGLLPYLTANHGEEHGSRPGLLTPVQCIGGSAASGLYPGGVQVVAGRSTVVLSVPVPDRLSLVIGVPRSLEERPTDELMAAEVEQFDRFRATGERWAPTIAFRMLHEAMPAALRGDLGPLGSLVFDYRFRMGSIENCSFSHPGLVELAGQLESLWHDEAATMLALSSVGPAFFALTDDPDRCGDRFAELDMDVIHARPHNGTYEETGLVP</sequence>
<evidence type="ECO:0000259" key="4">
    <source>
        <dbReference type="Pfam" id="PF00288"/>
    </source>
</evidence>
<dbReference type="RefSeq" id="WP_311641196.1">
    <property type="nucleotide sequence ID" value="NZ_JAVRFA010000002.1"/>
</dbReference>
<dbReference type="InterPro" id="IPR006204">
    <property type="entry name" value="GHMP_kinase_N_dom"/>
</dbReference>
<reference evidence="6" key="1">
    <citation type="submission" date="2023-07" db="EMBL/GenBank/DDBJ databases">
        <title>30 novel species of actinomycetes from the DSMZ collection.</title>
        <authorList>
            <person name="Nouioui I."/>
        </authorList>
    </citation>
    <scope>NUCLEOTIDE SEQUENCE [LARGE SCALE GENOMIC DNA]</scope>
    <source>
        <strain evidence="6">DSM 41636</strain>
    </source>
</reference>
<evidence type="ECO:0000256" key="3">
    <source>
        <dbReference type="SAM" id="MobiDB-lite"/>
    </source>
</evidence>
<dbReference type="PANTHER" id="PTHR20861">
    <property type="entry name" value="HOMOSERINE/4-DIPHOSPHOCYTIDYL-2-C-METHYL-D-ERYTHRITOL KINASE"/>
    <property type="match status" value="1"/>
</dbReference>
<keyword evidence="1" id="KW-0808">Transferase</keyword>
<feature type="region of interest" description="Disordered" evidence="3">
    <location>
        <begin position="1"/>
        <end position="23"/>
    </location>
</feature>
<evidence type="ECO:0000256" key="1">
    <source>
        <dbReference type="ARBA" id="ARBA00022679"/>
    </source>
</evidence>
<keyword evidence="6" id="KW-1185">Reference proteome</keyword>
<organism evidence="5 6">
    <name type="scientific">Streptomyces edwardsiae</name>
    <dbReference type="NCBI Taxonomy" id="3075527"/>
    <lineage>
        <taxon>Bacteria</taxon>
        <taxon>Bacillati</taxon>
        <taxon>Actinomycetota</taxon>
        <taxon>Actinomycetes</taxon>
        <taxon>Kitasatosporales</taxon>
        <taxon>Streptomycetaceae</taxon>
        <taxon>Streptomyces</taxon>
    </lineage>
</organism>
<dbReference type="Gene3D" id="3.30.230.10">
    <property type="match status" value="1"/>
</dbReference>
<evidence type="ECO:0000256" key="2">
    <source>
        <dbReference type="ARBA" id="ARBA00022777"/>
    </source>
</evidence>
<proteinExistence type="predicted"/>
<evidence type="ECO:0000313" key="6">
    <source>
        <dbReference type="Proteomes" id="UP001183881"/>
    </source>
</evidence>
<accession>A0ABU2PNL0</accession>
<name>A0ABU2PNL0_9ACTN</name>
<dbReference type="InterPro" id="IPR020568">
    <property type="entry name" value="Ribosomal_Su5_D2-typ_SF"/>
</dbReference>
<evidence type="ECO:0000313" key="5">
    <source>
        <dbReference type="EMBL" id="MDT0393758.1"/>
    </source>
</evidence>
<dbReference type="Pfam" id="PF00288">
    <property type="entry name" value="GHMP_kinases_N"/>
    <property type="match status" value="1"/>
</dbReference>
<dbReference type="EMBL" id="JAVRFA010000002">
    <property type="protein sequence ID" value="MDT0393758.1"/>
    <property type="molecule type" value="Genomic_DNA"/>
</dbReference>
<feature type="domain" description="GHMP kinase N-terminal" evidence="4">
    <location>
        <begin position="114"/>
        <end position="188"/>
    </location>
</feature>
<dbReference type="InterPro" id="IPR014721">
    <property type="entry name" value="Ribsml_uS5_D2-typ_fold_subgr"/>
</dbReference>
<dbReference type="Proteomes" id="UP001183881">
    <property type="component" value="Unassembled WGS sequence"/>
</dbReference>
<protein>
    <recommendedName>
        <fullName evidence="4">GHMP kinase N-terminal domain-containing protein</fullName>
    </recommendedName>
</protein>
<feature type="compositionally biased region" description="Polar residues" evidence="3">
    <location>
        <begin position="1"/>
        <end position="11"/>
    </location>
</feature>
<dbReference type="SUPFAM" id="SSF54211">
    <property type="entry name" value="Ribosomal protein S5 domain 2-like"/>
    <property type="match status" value="1"/>
</dbReference>
<dbReference type="PANTHER" id="PTHR20861:SF6">
    <property type="entry name" value="BETA-RIBOFURANOSYLPHENOL 5'-PHOSPHATE SYNTHASE"/>
    <property type="match status" value="1"/>
</dbReference>
<keyword evidence="2" id="KW-0418">Kinase</keyword>
<comment type="caution">
    <text evidence="5">The sequence shown here is derived from an EMBL/GenBank/DDBJ whole genome shotgun (WGS) entry which is preliminary data.</text>
</comment>